<dbReference type="OrthoDB" id="7976202at2759"/>
<evidence type="ECO:0000313" key="12">
    <source>
        <dbReference type="Proteomes" id="UP000094527"/>
    </source>
</evidence>
<accession>A0A1D2MS51</accession>
<dbReference type="PROSITE" id="PS51259">
    <property type="entry name" value="MHD2"/>
    <property type="match status" value="1"/>
</dbReference>
<feature type="compositionally biased region" description="Basic and acidic residues" evidence="7">
    <location>
        <begin position="35"/>
        <end position="51"/>
    </location>
</feature>
<dbReference type="OMA" id="LENEHAM"/>
<evidence type="ECO:0000256" key="5">
    <source>
        <dbReference type="ARBA" id="ARBA00022490"/>
    </source>
</evidence>
<feature type="region of interest" description="Disordered" evidence="7">
    <location>
        <begin position="35"/>
        <end position="89"/>
    </location>
</feature>
<feature type="domain" description="C2" evidence="8">
    <location>
        <begin position="176"/>
        <end position="337"/>
    </location>
</feature>
<dbReference type="PROSITE" id="PS51258">
    <property type="entry name" value="MHD1"/>
    <property type="match status" value="1"/>
</dbReference>
<reference evidence="11 12" key="1">
    <citation type="journal article" date="2016" name="Genome Biol. Evol.">
        <title>Gene Family Evolution Reflects Adaptation to Soil Environmental Stressors in the Genome of the Collembolan Orchesella cincta.</title>
        <authorList>
            <person name="Faddeeva-Vakhrusheva A."/>
            <person name="Derks M.F."/>
            <person name="Anvar S.Y."/>
            <person name="Agamennone V."/>
            <person name="Suring W."/>
            <person name="Smit S."/>
            <person name="van Straalen N.M."/>
            <person name="Roelofs D."/>
        </authorList>
    </citation>
    <scope>NUCLEOTIDE SEQUENCE [LARGE SCALE GENOMIC DNA]</scope>
    <source>
        <tissue evidence="11">Mixed pool</tissue>
    </source>
</reference>
<dbReference type="SMART" id="SM00239">
    <property type="entry name" value="C2"/>
    <property type="match status" value="2"/>
</dbReference>
<dbReference type="GO" id="GO:0005770">
    <property type="term" value="C:late endosome"/>
    <property type="evidence" value="ECO:0007669"/>
    <property type="project" value="UniProtKB-SubCell"/>
</dbReference>
<feature type="domain" description="C2" evidence="8">
    <location>
        <begin position="1053"/>
        <end position="1192"/>
    </location>
</feature>
<evidence type="ECO:0000259" key="10">
    <source>
        <dbReference type="PROSITE" id="PS51259"/>
    </source>
</evidence>
<comment type="caution">
    <text evidence="11">The sequence shown here is derived from an EMBL/GenBank/DDBJ whole genome shotgun (WGS) entry which is preliminary data.</text>
</comment>
<feature type="region of interest" description="Disordered" evidence="7">
    <location>
        <begin position="1"/>
        <end position="23"/>
    </location>
</feature>
<evidence type="ECO:0000256" key="3">
    <source>
        <dbReference type="ARBA" id="ARBA00005823"/>
    </source>
</evidence>
<evidence type="ECO:0000259" key="8">
    <source>
        <dbReference type="PROSITE" id="PS50004"/>
    </source>
</evidence>
<gene>
    <name evidence="11" type="ORF">Ocin01_10770</name>
</gene>
<sequence length="1238" mass="142986">MDAAHSKGRRSTGDEAQFVQGIKETKELEVTAADIDDKRLSVDTAHSKTSEDQNFIFKTIPRDRPRSQPPQNKFKRLSGPENSNNKGGLVITNARNTLKRSSSNGNIPNTFESRNNLGLAGDSNNNFGDIQVTRHALYKEAIYTCVHMLGAPSPNRFPATQEEMCLYTHEAFSASHQEQVAVLDHVRNEPFPLTIINTKVRRAQGLQGPKQNGFVDSYCLVTIEAEHSLGKREWQKFSITSPLRSKTLDHSKKTLKPTAESRGSQVYERIPQFVKTSVQRHKKNPEWDQRFQCLSLRPSVDYLTVEVWDHSIDDKYVAKAIRNYTEPEGSSDLDATLKNVHANADRKKGDIFLGKVSMRVSEIPCDGVDDWFNLKSQSQPKDTATYGKIRLQIWLVHAYRHGKHFEEVAEPKVILAYLWDWVLQTERAKYDTSNDWDGSIPQAATCLLFQYALQNGISEDTHAIIRWNAYAKHDLNLHSVENRLQELNGVIDKQVKAKGDGKPPERIRNSQAEIEDRIMDIVKNKICPIIRNHLKEHIDDVHEALRSYKECLQILSKFEEPFLLQKVQWLFDAALRMSILEWYQDVYRSTVPSRGEVKKSEYVSSVVQVMSEVNTLLKNGAAKWGPEFWLIVSVEYLPIAYDELQKMVIHDVETICWLFFEFYFDYKKLRKILLKNEENEKELCMAFFNLYAQTQIFVFAYKEIFPEGKKSYCCLNEYHRWFRPILILWLGFALIRGSSIISKTINIDSNALENEHAMTSSSALDTANVFCQFINFWNTLNWPDVPESYIIIHFLLDVICSFTILYAELKHAKLDKEGYYDPEGKYTISERLCIALNNIEYVKEHAQRIPREINLDNLVALLEDACGRSLEIIDIEKAEEETREQTMKIVDRHMDEILRSVGLRVQREISKYVEDSYWRLMEVGSSTQLHGAMEPIIAYLEDNIITLQQSLLPYNFLKVLQLLWDLVCRGLLDNASKFMMTDTEDQQNFFRRLLQVIPFLQSYFEGGDAGLTTTDMYTEEFEQTHRLFSYFTMSTEDLIPIYYSSRCLDHIKYKGSANFGTVRVRTGYWNEKLSIEVMSAANLTAHDEPLKVFQCFQTMQPTSDPLVELELKPLTHFPDEKKYSTAVQWKNLNPTFNETFHWNISPNDCLQQAATLVVTVKDYDLLTRNAFLGEALYPLHLIPGISQHSEPQPMNLKLHEANMNHPVLTVLKSRNWDATAKLFCEDQFSRFVEPVAAK</sequence>
<dbReference type="PANTHER" id="PTHR45999:SF6">
    <property type="entry name" value="MHD2 DOMAIN-CONTAINING PROTEIN"/>
    <property type="match status" value="1"/>
</dbReference>
<dbReference type="Proteomes" id="UP000094527">
    <property type="component" value="Unassembled WGS sequence"/>
</dbReference>
<evidence type="ECO:0000259" key="9">
    <source>
        <dbReference type="PROSITE" id="PS51258"/>
    </source>
</evidence>
<dbReference type="PROSITE" id="PS50004">
    <property type="entry name" value="C2"/>
    <property type="match status" value="2"/>
</dbReference>
<dbReference type="Gene3D" id="1.10.357.50">
    <property type="match status" value="1"/>
</dbReference>
<feature type="compositionally biased region" description="Basic residues" evidence="7">
    <location>
        <begin position="1"/>
        <end position="10"/>
    </location>
</feature>
<dbReference type="Pfam" id="PF00168">
    <property type="entry name" value="C2"/>
    <property type="match status" value="2"/>
</dbReference>
<proteinExistence type="inferred from homology"/>
<dbReference type="GO" id="GO:0006887">
    <property type="term" value="P:exocytosis"/>
    <property type="evidence" value="ECO:0007669"/>
    <property type="project" value="UniProtKB-KW"/>
</dbReference>
<dbReference type="SUPFAM" id="SSF49562">
    <property type="entry name" value="C2 domain (Calcium/lipid-binding domain, CaLB)"/>
    <property type="match status" value="2"/>
</dbReference>
<dbReference type="InterPro" id="IPR014772">
    <property type="entry name" value="Munc13_dom-2"/>
</dbReference>
<protein>
    <submittedName>
        <fullName evidence="11">Protein unc-13 D</fullName>
    </submittedName>
</protein>
<evidence type="ECO:0000256" key="1">
    <source>
        <dbReference type="ARBA" id="ARBA00004496"/>
    </source>
</evidence>
<keyword evidence="6" id="KW-0967">Endosome</keyword>
<keyword evidence="12" id="KW-1185">Reference proteome</keyword>
<comment type="similarity">
    <text evidence="3">Belongs to the unc-13 family.</text>
</comment>
<evidence type="ECO:0000256" key="2">
    <source>
        <dbReference type="ARBA" id="ARBA00004603"/>
    </source>
</evidence>
<evidence type="ECO:0000256" key="6">
    <source>
        <dbReference type="ARBA" id="ARBA00022753"/>
    </source>
</evidence>
<dbReference type="InterPro" id="IPR035892">
    <property type="entry name" value="C2_domain_sf"/>
</dbReference>
<dbReference type="GO" id="GO:0099503">
    <property type="term" value="C:secretory vesicle"/>
    <property type="evidence" value="ECO:0007669"/>
    <property type="project" value="TreeGrafter"/>
</dbReference>
<dbReference type="EMBL" id="LJIJ01000607">
    <property type="protein sequence ID" value="ODM95910.1"/>
    <property type="molecule type" value="Genomic_DNA"/>
</dbReference>
<name>A0A1D2MS51_ORCCI</name>
<dbReference type="InterPro" id="IPR000008">
    <property type="entry name" value="C2_dom"/>
</dbReference>
<evidence type="ECO:0000256" key="7">
    <source>
        <dbReference type="SAM" id="MobiDB-lite"/>
    </source>
</evidence>
<evidence type="ECO:0000313" key="11">
    <source>
        <dbReference type="EMBL" id="ODM95910.1"/>
    </source>
</evidence>
<feature type="domain" description="MHD2" evidence="10">
    <location>
        <begin position="930"/>
        <end position="1042"/>
    </location>
</feature>
<organism evidence="11 12">
    <name type="scientific">Orchesella cincta</name>
    <name type="common">Springtail</name>
    <name type="synonym">Podura cincta</name>
    <dbReference type="NCBI Taxonomy" id="48709"/>
    <lineage>
        <taxon>Eukaryota</taxon>
        <taxon>Metazoa</taxon>
        <taxon>Ecdysozoa</taxon>
        <taxon>Arthropoda</taxon>
        <taxon>Hexapoda</taxon>
        <taxon>Collembola</taxon>
        <taxon>Entomobryomorpha</taxon>
        <taxon>Entomobryoidea</taxon>
        <taxon>Orchesellidae</taxon>
        <taxon>Orchesellinae</taxon>
        <taxon>Orchesella</taxon>
    </lineage>
</organism>
<keyword evidence="5" id="KW-0963">Cytoplasm</keyword>
<dbReference type="InterPro" id="IPR014770">
    <property type="entry name" value="Munc13_1"/>
</dbReference>
<dbReference type="InterPro" id="IPR052095">
    <property type="entry name" value="UNC-13_domain"/>
</dbReference>
<keyword evidence="4" id="KW-0268">Exocytosis</keyword>
<feature type="domain" description="MHD1" evidence="9">
    <location>
        <begin position="688"/>
        <end position="810"/>
    </location>
</feature>
<comment type="subcellular location">
    <subcellularLocation>
        <location evidence="1">Cytoplasm</location>
    </subcellularLocation>
    <subcellularLocation>
        <location evidence="2">Late endosome</location>
    </subcellularLocation>
</comment>
<evidence type="ECO:0000256" key="4">
    <source>
        <dbReference type="ARBA" id="ARBA00022483"/>
    </source>
</evidence>
<dbReference type="PANTHER" id="PTHR45999">
    <property type="entry name" value="UNC-13-4A, ISOFORM B"/>
    <property type="match status" value="1"/>
</dbReference>
<dbReference type="Gene3D" id="2.60.40.150">
    <property type="entry name" value="C2 domain"/>
    <property type="match status" value="2"/>
</dbReference>
<dbReference type="AlphaFoldDB" id="A0A1D2MS51"/>